<name>K1R656_MAGGI</name>
<reference evidence="3" key="1">
    <citation type="journal article" date="2012" name="Nature">
        <title>The oyster genome reveals stress adaptation and complexity of shell formation.</title>
        <authorList>
            <person name="Zhang G."/>
            <person name="Fang X."/>
            <person name="Guo X."/>
            <person name="Li L."/>
            <person name="Luo R."/>
            <person name="Xu F."/>
            <person name="Yang P."/>
            <person name="Zhang L."/>
            <person name="Wang X."/>
            <person name="Qi H."/>
            <person name="Xiong Z."/>
            <person name="Que H."/>
            <person name="Xie Y."/>
            <person name="Holland P.W."/>
            <person name="Paps J."/>
            <person name="Zhu Y."/>
            <person name="Wu F."/>
            <person name="Chen Y."/>
            <person name="Wang J."/>
            <person name="Peng C."/>
            <person name="Meng J."/>
            <person name="Yang L."/>
            <person name="Liu J."/>
            <person name="Wen B."/>
            <person name="Zhang N."/>
            <person name="Huang Z."/>
            <person name="Zhu Q."/>
            <person name="Feng Y."/>
            <person name="Mount A."/>
            <person name="Hedgecock D."/>
            <person name="Xu Z."/>
            <person name="Liu Y."/>
            <person name="Domazet-Loso T."/>
            <person name="Du Y."/>
            <person name="Sun X."/>
            <person name="Zhang S."/>
            <person name="Liu B."/>
            <person name="Cheng P."/>
            <person name="Jiang X."/>
            <person name="Li J."/>
            <person name="Fan D."/>
            <person name="Wang W."/>
            <person name="Fu W."/>
            <person name="Wang T."/>
            <person name="Wang B."/>
            <person name="Zhang J."/>
            <person name="Peng Z."/>
            <person name="Li Y."/>
            <person name="Li N."/>
            <person name="Wang J."/>
            <person name="Chen M."/>
            <person name="He Y."/>
            <person name="Tan F."/>
            <person name="Song X."/>
            <person name="Zheng Q."/>
            <person name="Huang R."/>
            <person name="Yang H."/>
            <person name="Du X."/>
            <person name="Chen L."/>
            <person name="Yang M."/>
            <person name="Gaffney P.M."/>
            <person name="Wang S."/>
            <person name="Luo L."/>
            <person name="She Z."/>
            <person name="Ming Y."/>
            <person name="Huang W."/>
            <person name="Zhang S."/>
            <person name="Huang B."/>
            <person name="Zhang Y."/>
            <person name="Qu T."/>
            <person name="Ni P."/>
            <person name="Miao G."/>
            <person name="Wang J."/>
            <person name="Wang Q."/>
            <person name="Steinberg C.E."/>
            <person name="Wang H."/>
            <person name="Li N."/>
            <person name="Qian L."/>
            <person name="Zhang G."/>
            <person name="Li Y."/>
            <person name="Yang H."/>
            <person name="Liu X."/>
            <person name="Wang J."/>
            <person name="Yin Y."/>
            <person name="Wang J."/>
        </authorList>
    </citation>
    <scope>NUCLEOTIDE SEQUENCE [LARGE SCALE GENOMIC DNA]</scope>
    <source>
        <strain evidence="3">05x7-T-G4-1.051#20</strain>
    </source>
</reference>
<dbReference type="EMBL" id="JH818591">
    <property type="protein sequence ID" value="EKC41248.1"/>
    <property type="molecule type" value="Genomic_DNA"/>
</dbReference>
<proteinExistence type="predicted"/>
<feature type="chain" id="PRO_5043668716" evidence="2">
    <location>
        <begin position="26"/>
        <end position="223"/>
    </location>
</feature>
<dbReference type="HOGENOM" id="CLU_1241179_0_0_1"/>
<feature type="signal peptide" evidence="2">
    <location>
        <begin position="1"/>
        <end position="25"/>
    </location>
</feature>
<dbReference type="AlphaFoldDB" id="K1R656"/>
<organism evidence="3">
    <name type="scientific">Magallana gigas</name>
    <name type="common">Pacific oyster</name>
    <name type="synonym">Crassostrea gigas</name>
    <dbReference type="NCBI Taxonomy" id="29159"/>
    <lineage>
        <taxon>Eukaryota</taxon>
        <taxon>Metazoa</taxon>
        <taxon>Spiralia</taxon>
        <taxon>Lophotrochozoa</taxon>
        <taxon>Mollusca</taxon>
        <taxon>Bivalvia</taxon>
        <taxon>Autobranchia</taxon>
        <taxon>Pteriomorphia</taxon>
        <taxon>Ostreida</taxon>
        <taxon>Ostreoidea</taxon>
        <taxon>Ostreidae</taxon>
        <taxon>Magallana</taxon>
    </lineage>
</organism>
<evidence type="ECO:0000313" key="3">
    <source>
        <dbReference type="EMBL" id="EKC41248.1"/>
    </source>
</evidence>
<feature type="region of interest" description="Disordered" evidence="1">
    <location>
        <begin position="117"/>
        <end position="223"/>
    </location>
</feature>
<evidence type="ECO:0000256" key="1">
    <source>
        <dbReference type="SAM" id="MobiDB-lite"/>
    </source>
</evidence>
<accession>K1R656</accession>
<protein>
    <submittedName>
        <fullName evidence="3">Uncharacterized protein</fullName>
    </submittedName>
</protein>
<evidence type="ECO:0000256" key="2">
    <source>
        <dbReference type="SAM" id="SignalP"/>
    </source>
</evidence>
<gene>
    <name evidence="3" type="ORF">CGI_10008428</name>
</gene>
<feature type="compositionally biased region" description="Polar residues" evidence="1">
    <location>
        <begin position="213"/>
        <end position="223"/>
    </location>
</feature>
<feature type="compositionally biased region" description="Basic residues" evidence="1">
    <location>
        <begin position="202"/>
        <end position="212"/>
    </location>
</feature>
<sequence>MKTTFPVLAVLCGFLATEYLHQVGAETNEIAESNFGQLRHKRAVLSNPGGTPVVIGEEPIVAPGPVVPGPETTTKKPEMNAVVGLLVVFCSFLLLDSSHQEDLQLFNGARNKRAVAIGDPLNTETTTTEAPEPPEPTDPPRTSWRRRNRVGGARNSTTGSRISRRRNRVGGARNSTTGGSRRRSRTNRIRSSGNSTVAGSRASRRNRRKNRRLQQQSTTTEAP</sequence>
<dbReference type="InParanoid" id="K1R656"/>
<keyword evidence="2" id="KW-0732">Signal</keyword>